<protein>
    <recommendedName>
        <fullName evidence="1">Helicase ATP-binding domain-containing protein</fullName>
    </recommendedName>
</protein>
<dbReference type="REBASE" id="495688">
    <property type="entry name" value="KmeB1ORF2920P"/>
</dbReference>
<reference evidence="2" key="1">
    <citation type="submission" date="2020-07" db="EMBL/GenBank/DDBJ databases">
        <title>Koleobacter methoxysyntrophicus gen. nov., sp. nov., a novel anaerobic bacterium isolated from deep subsurface oil field and proposal of Koleobacterales ord. nov. in the phylum Firmicutes.</title>
        <authorList>
            <person name="Sakamoto S."/>
            <person name="Tamaki H."/>
        </authorList>
    </citation>
    <scope>NUCLEOTIDE SEQUENCE</scope>
    <source>
        <strain evidence="2">NRmbB1</strain>
    </source>
</reference>
<dbReference type="InterPro" id="IPR014001">
    <property type="entry name" value="Helicase_ATP-bd"/>
</dbReference>
<dbReference type="GO" id="GO:0005524">
    <property type="term" value="F:ATP binding"/>
    <property type="evidence" value="ECO:0007669"/>
    <property type="project" value="InterPro"/>
</dbReference>
<evidence type="ECO:0000313" key="3">
    <source>
        <dbReference type="Proteomes" id="UP000662904"/>
    </source>
</evidence>
<dbReference type="Gene3D" id="3.40.50.300">
    <property type="entry name" value="P-loop containing nucleotide triphosphate hydrolases"/>
    <property type="match status" value="1"/>
</dbReference>
<dbReference type="EMBL" id="CP059066">
    <property type="protein sequence ID" value="QSQ10513.1"/>
    <property type="molecule type" value="Genomic_DNA"/>
</dbReference>
<dbReference type="AlphaFoldDB" id="A0A8A0RQH9"/>
<dbReference type="SMART" id="SM00487">
    <property type="entry name" value="DEXDc"/>
    <property type="match status" value="1"/>
</dbReference>
<name>A0A8A0RQH9_9FIRM</name>
<dbReference type="InterPro" id="IPR027417">
    <property type="entry name" value="P-loop_NTPase"/>
</dbReference>
<dbReference type="GO" id="GO:0016787">
    <property type="term" value="F:hydrolase activity"/>
    <property type="evidence" value="ECO:0007669"/>
    <property type="project" value="InterPro"/>
</dbReference>
<dbReference type="KEGG" id="kme:H0A61_02921"/>
<dbReference type="PANTHER" id="PTHR47396:SF1">
    <property type="entry name" value="ATP-DEPENDENT HELICASE IRC3-RELATED"/>
    <property type="match status" value="1"/>
</dbReference>
<dbReference type="GO" id="GO:0005829">
    <property type="term" value="C:cytosol"/>
    <property type="evidence" value="ECO:0007669"/>
    <property type="project" value="TreeGrafter"/>
</dbReference>
<dbReference type="RefSeq" id="WP_206707822.1">
    <property type="nucleotide sequence ID" value="NZ_CP059066.1"/>
</dbReference>
<evidence type="ECO:0000313" key="2">
    <source>
        <dbReference type="EMBL" id="QSQ10513.1"/>
    </source>
</evidence>
<keyword evidence="3" id="KW-1185">Reference proteome</keyword>
<dbReference type="PANTHER" id="PTHR47396">
    <property type="entry name" value="TYPE I RESTRICTION ENZYME ECOKI R PROTEIN"/>
    <property type="match status" value="1"/>
</dbReference>
<dbReference type="Proteomes" id="UP000662904">
    <property type="component" value="Chromosome"/>
</dbReference>
<organism evidence="2 3">
    <name type="scientific">Koleobacter methoxysyntrophicus</name>
    <dbReference type="NCBI Taxonomy" id="2751313"/>
    <lineage>
        <taxon>Bacteria</taxon>
        <taxon>Bacillati</taxon>
        <taxon>Bacillota</taxon>
        <taxon>Clostridia</taxon>
        <taxon>Koleobacterales</taxon>
        <taxon>Koleobacteraceae</taxon>
        <taxon>Koleobacter</taxon>
    </lineage>
</organism>
<dbReference type="PROSITE" id="PS51192">
    <property type="entry name" value="HELICASE_ATP_BIND_1"/>
    <property type="match status" value="1"/>
</dbReference>
<dbReference type="GO" id="GO:0003677">
    <property type="term" value="F:DNA binding"/>
    <property type="evidence" value="ECO:0007669"/>
    <property type="project" value="InterPro"/>
</dbReference>
<evidence type="ECO:0000259" key="1">
    <source>
        <dbReference type="PROSITE" id="PS51192"/>
    </source>
</evidence>
<accession>A0A8A0RQH9</accession>
<dbReference type="InterPro" id="IPR006935">
    <property type="entry name" value="Helicase/UvrB_N"/>
</dbReference>
<sequence>MLKLQDFLADIPFEGLPAAWTSFDLSTFSQNKHLFDYQQEALKFALRGLWKYYEDCCDYRPGESQAAVTERKERFFEWYRHNGLDINLDISVDKQKSNIRNLLTYYYQTQNGCVSYKHFINRMAFWMATGSGKTLIIIKLLELLARLGRIGEIPQHNLLVLAHRDDLLEQLREHVNEFNAKNELCIRLRDLREYPEAKREVASLFRDREVTVFIYRSDNLSDEQKERIVDFRNYDDNGRWFILLDEAHKGDKEDSKRQHIYSILSRNGFLFNFSATFTDKSDIISTAYDFNLARFIEKGYGKHIAIMKQENRAFRDEEDYSEDEKKKVVLKTLLMLAYIHRTLETVQRKVGTSVYHRPLLLVLVNSVNTKDSDLKLFFQQIKDIGKGKFEAQVWEQAKQELRQELTDEPQLMFEKKELKLDLALYDSLEPEDIFKTVYNADNPGDIEVWVRPSNRQEMAFKLKNANRPFALIKIGDISSWLKNKLDGYDILEGFEDDGFFQRLNEDDSYINILMGSRSFYEGWDSNRPNVITFINIGTGTEARKFILQSVGRGVRIEPLTGKRKRLQNLYNAGDEKACNLYPQIKDKVLPLETLFIFGTNRNALYTVIKNLDLESPTTASHLIELEVNHEAVDGHILLVPIYHTADRSLIEQEKEKMGKFKIAAGELELLKQYINYLADERLLVALHNASPRQLRLLGQCMSNQDEYFNTSTDRYYGRVDLAIDRLLQYFHVIPEELKNFKLLEEEIDHFRHIRVFLEDITELYEKITRAKERPNKLVELRRKYDTRELSFNEFIRQIESLPERETFCVNGQSLKIKHVANHYYTPVLMSDSQRINFISHIIRHPSEVRFINDLEEYIRQDRNEFSYFDWWVFSKIDESMDEVYIPYFDPNVNRYRPFYPDFIFWLKKGKDYYIVFADPKGTKHTEFEYKIDGYKRIFENSRGEPCIFSYNGFEVRVYLFLYTEDRNQLPAGYRTYWMDNPRTIAERVRGYTG</sequence>
<feature type="domain" description="Helicase ATP-binding" evidence="1">
    <location>
        <begin position="114"/>
        <end position="295"/>
    </location>
</feature>
<proteinExistence type="predicted"/>
<dbReference type="SUPFAM" id="SSF52540">
    <property type="entry name" value="P-loop containing nucleoside triphosphate hydrolases"/>
    <property type="match status" value="2"/>
</dbReference>
<gene>
    <name evidence="2" type="ORF">H0A61_02921</name>
</gene>
<dbReference type="InterPro" id="IPR050742">
    <property type="entry name" value="Helicase_Restrict-Modif_Enz"/>
</dbReference>
<dbReference type="Pfam" id="PF04851">
    <property type="entry name" value="ResIII"/>
    <property type="match status" value="1"/>
</dbReference>